<dbReference type="SUPFAM" id="SSF81383">
    <property type="entry name" value="F-box domain"/>
    <property type="match status" value="1"/>
</dbReference>
<evidence type="ECO:0008006" key="4">
    <source>
        <dbReference type="Google" id="ProtNLM"/>
    </source>
</evidence>
<dbReference type="STRING" id="29845.A0A1V6S3H6"/>
<feature type="compositionally biased region" description="Low complexity" evidence="1">
    <location>
        <begin position="446"/>
        <end position="464"/>
    </location>
</feature>
<proteinExistence type="predicted"/>
<feature type="region of interest" description="Disordered" evidence="1">
    <location>
        <begin position="251"/>
        <end position="270"/>
    </location>
</feature>
<dbReference type="Gene3D" id="3.80.10.10">
    <property type="entry name" value="Ribonuclease Inhibitor"/>
    <property type="match status" value="1"/>
</dbReference>
<protein>
    <recommendedName>
        <fullName evidence="4">F-box domain-containing protein</fullName>
    </recommendedName>
</protein>
<dbReference type="OrthoDB" id="408631at2759"/>
<evidence type="ECO:0000313" key="3">
    <source>
        <dbReference type="Proteomes" id="UP000191518"/>
    </source>
</evidence>
<feature type="region of interest" description="Disordered" evidence="1">
    <location>
        <begin position="444"/>
        <end position="479"/>
    </location>
</feature>
<dbReference type="AlphaFoldDB" id="A0A1V6S3H6"/>
<evidence type="ECO:0000313" key="2">
    <source>
        <dbReference type="EMBL" id="OQE08193.1"/>
    </source>
</evidence>
<keyword evidence="3" id="KW-1185">Reference proteome</keyword>
<sequence length="871" mass="96885">MNMDLIPPSYESATDRDAWTIIARYIPSSDLCAASLVCHRWHGLFMPFLWGDPASHFGTDNDAVYVALTRFRRTLKYARQEVRALTHTLHLPPALSEIYGGPRPGWLRDILECLPCLQCLMVSKLPFFDHHAMKALKTDERSNQYNIRLLLAEREPNTTSASLADTLVLFPALTYLDLSYTTPARDRNVLSTLAQMPFLRVLKLRAIGLKDNDVEFLANAIGRRVRCLDLRDNILTDMAVRSLLEASFLPPNGRERQHTTRQATASPDPFSHFSINESGSDFFKRPDLDEQFAKLLAQPVLYHPWVEDLPHTGITHLYITGNQISVEAVASLLFSSRLHALDFGTIKIPDKAHQTHHYGKEKYPGTEKLVPILGKVAGDNLIYLRAHHAVLTGQPPAKDVASNNEFLPELSAQDSPREAEQFELDTSQQVYELPEETRPIFELADTSTTDSISSSSTTKTAETSQLLTAYEDEPSPSVRRGSAFAPEVVQPTPVHSSTNQETVFGAYRTDTWDTEQVEGGTLPSISMSSDCDTLATDFSLQGTLQCSSSISPNDSPAQMVQKLLAKRPRNQSIPLQGGKESRFPYLHPSHIPHMESLVLTDVPSHITPNSSILSTLIRFITACSSEALLAILQAGSDYSLPPGQARMQAEQQRSRSLFGLRRLILEITPIDTSKLTSWKPGNQYNAKGYSSTGDRDSENLWSAAADDFSFFGEEECGVPENDPSKYFPMAALNEKVSLMPSEDDSLRSPDSPQLGHHLPQSNTPGPPGTAGDRKQQSQPPMIDLVAELAAFRRGKKVEYDKVVHRERGRRSTIGTSSSGLIMPSSPHISLSHYVEGHWKGEVKIVRNPMPKVRTGTVDMYGNYFEKGYLYP</sequence>
<dbReference type="SUPFAM" id="SSF52047">
    <property type="entry name" value="RNI-like"/>
    <property type="match status" value="1"/>
</dbReference>
<reference evidence="3" key="1">
    <citation type="journal article" date="2017" name="Nat. Microbiol.">
        <title>Global analysis of biosynthetic gene clusters reveals vast potential of secondary metabolite production in Penicillium species.</title>
        <authorList>
            <person name="Nielsen J.C."/>
            <person name="Grijseels S."/>
            <person name="Prigent S."/>
            <person name="Ji B."/>
            <person name="Dainat J."/>
            <person name="Nielsen K.F."/>
            <person name="Frisvad J.C."/>
            <person name="Workman M."/>
            <person name="Nielsen J."/>
        </authorList>
    </citation>
    <scope>NUCLEOTIDE SEQUENCE [LARGE SCALE GENOMIC DNA]</scope>
    <source>
        <strain evidence="3">IBT 29486</strain>
    </source>
</reference>
<name>A0A1V6S3H6_9EURO</name>
<evidence type="ECO:0000256" key="1">
    <source>
        <dbReference type="SAM" id="MobiDB-lite"/>
    </source>
</evidence>
<dbReference type="EMBL" id="MDYP01000010">
    <property type="protein sequence ID" value="OQE08193.1"/>
    <property type="molecule type" value="Genomic_DNA"/>
</dbReference>
<feature type="region of interest" description="Disordered" evidence="1">
    <location>
        <begin position="739"/>
        <end position="778"/>
    </location>
</feature>
<dbReference type="InterPro" id="IPR036047">
    <property type="entry name" value="F-box-like_dom_sf"/>
</dbReference>
<dbReference type="InterPro" id="IPR032675">
    <property type="entry name" value="LRR_dom_sf"/>
</dbReference>
<gene>
    <name evidence="2" type="ORF">PENVUL_c010G03472</name>
</gene>
<comment type="caution">
    <text evidence="2">The sequence shown here is derived from an EMBL/GenBank/DDBJ whole genome shotgun (WGS) entry which is preliminary data.</text>
</comment>
<accession>A0A1V6S3H6</accession>
<organism evidence="2 3">
    <name type="scientific">Penicillium vulpinum</name>
    <dbReference type="NCBI Taxonomy" id="29845"/>
    <lineage>
        <taxon>Eukaryota</taxon>
        <taxon>Fungi</taxon>
        <taxon>Dikarya</taxon>
        <taxon>Ascomycota</taxon>
        <taxon>Pezizomycotina</taxon>
        <taxon>Eurotiomycetes</taxon>
        <taxon>Eurotiomycetidae</taxon>
        <taxon>Eurotiales</taxon>
        <taxon>Aspergillaceae</taxon>
        <taxon>Penicillium</taxon>
    </lineage>
</organism>
<dbReference type="Proteomes" id="UP000191518">
    <property type="component" value="Unassembled WGS sequence"/>
</dbReference>